<evidence type="ECO:0000313" key="3">
    <source>
        <dbReference type="Proteomes" id="UP000485058"/>
    </source>
</evidence>
<proteinExistence type="predicted"/>
<evidence type="ECO:0000256" key="1">
    <source>
        <dbReference type="SAM" id="Phobius"/>
    </source>
</evidence>
<comment type="caution">
    <text evidence="2">The sequence shown here is derived from an EMBL/GenBank/DDBJ whole genome shotgun (WGS) entry which is preliminary data.</text>
</comment>
<keyword evidence="1" id="KW-0472">Membrane</keyword>
<dbReference type="AlphaFoldDB" id="A0A699YYW4"/>
<dbReference type="Proteomes" id="UP000485058">
    <property type="component" value="Unassembled WGS sequence"/>
</dbReference>
<evidence type="ECO:0000313" key="2">
    <source>
        <dbReference type="EMBL" id="GFH08282.1"/>
    </source>
</evidence>
<organism evidence="2 3">
    <name type="scientific">Haematococcus lacustris</name>
    <name type="common">Green alga</name>
    <name type="synonym">Haematococcus pluvialis</name>
    <dbReference type="NCBI Taxonomy" id="44745"/>
    <lineage>
        <taxon>Eukaryota</taxon>
        <taxon>Viridiplantae</taxon>
        <taxon>Chlorophyta</taxon>
        <taxon>core chlorophytes</taxon>
        <taxon>Chlorophyceae</taxon>
        <taxon>CS clade</taxon>
        <taxon>Chlamydomonadales</taxon>
        <taxon>Haematococcaceae</taxon>
        <taxon>Haematococcus</taxon>
    </lineage>
</organism>
<accession>A0A699YYW4</accession>
<protein>
    <submittedName>
        <fullName evidence="2">Uncharacterized protein</fullName>
    </submittedName>
</protein>
<keyword evidence="1" id="KW-0812">Transmembrane</keyword>
<keyword evidence="3" id="KW-1185">Reference proteome</keyword>
<keyword evidence="1" id="KW-1133">Transmembrane helix</keyword>
<name>A0A699YYW4_HAELA</name>
<feature type="transmembrane region" description="Helical" evidence="1">
    <location>
        <begin position="34"/>
        <end position="62"/>
    </location>
</feature>
<gene>
    <name evidence="2" type="ORF">HaLaN_03218</name>
</gene>
<dbReference type="EMBL" id="BLLF01000150">
    <property type="protein sequence ID" value="GFH08282.1"/>
    <property type="molecule type" value="Genomic_DNA"/>
</dbReference>
<sequence length="91" mass="10319">MSRGQGAWQQKGQERGPGHHFDELAVRYGEHLTVIFVCMVFCAGMPLFLWSAAVSFLIHYWVERYELLKVGCGAWLPRGRTPPLHVHAGLL</sequence>
<reference evidence="2 3" key="1">
    <citation type="submission" date="2020-02" db="EMBL/GenBank/DDBJ databases">
        <title>Draft genome sequence of Haematococcus lacustris strain NIES-144.</title>
        <authorList>
            <person name="Morimoto D."/>
            <person name="Nakagawa S."/>
            <person name="Yoshida T."/>
            <person name="Sawayama S."/>
        </authorList>
    </citation>
    <scope>NUCLEOTIDE SEQUENCE [LARGE SCALE GENOMIC DNA]</scope>
    <source>
        <strain evidence="2 3">NIES-144</strain>
    </source>
</reference>